<evidence type="ECO:0000313" key="3">
    <source>
        <dbReference type="Proteomes" id="UP000008385"/>
    </source>
</evidence>
<dbReference type="PATRIC" id="fig|365046.3.peg.2080"/>
<dbReference type="Gene3D" id="3.40.190.10">
    <property type="entry name" value="Periplasmic binding protein-like II"/>
    <property type="match status" value="2"/>
</dbReference>
<feature type="chain" id="PRO_5003329479" evidence="1">
    <location>
        <begin position="22"/>
        <end position="277"/>
    </location>
</feature>
<dbReference type="STRING" id="365046.Rta_20360"/>
<dbReference type="KEGG" id="rta:Rta_20360"/>
<dbReference type="eggNOG" id="COG0715">
    <property type="taxonomic scope" value="Bacteria"/>
</dbReference>
<evidence type="ECO:0000256" key="1">
    <source>
        <dbReference type="SAM" id="SignalP"/>
    </source>
</evidence>
<dbReference type="RefSeq" id="WP_013901361.1">
    <property type="nucleotide sequence ID" value="NC_015677.1"/>
</dbReference>
<dbReference type="AlphaFoldDB" id="F5XYF3"/>
<dbReference type="Proteomes" id="UP000008385">
    <property type="component" value="Chromosome"/>
</dbReference>
<keyword evidence="3" id="KW-1185">Reference proteome</keyword>
<gene>
    <name evidence="2" type="ordered locus">Rta_20360</name>
</gene>
<reference evidence="2 3" key="2">
    <citation type="journal article" date="2011" name="PLoS ONE">
        <title>The Cyst-Dividing Bacterium Ramlibacter tataouinensis TTB310 Genome Reveals a Well-Stocked Toolbox for Adaptation to a Desert Environment.</title>
        <authorList>
            <person name="De Luca G."/>
            <person name="Barakat M."/>
            <person name="Ortet P."/>
            <person name="Fochesato S."/>
            <person name="Jourlin-Castelli C."/>
            <person name="Ansaldi M."/>
            <person name="Py B."/>
            <person name="Fichant G."/>
            <person name="Coutinho P.M."/>
            <person name="Voulhoux R."/>
            <person name="Bastien O."/>
            <person name="Marechal E."/>
            <person name="Henrissat B."/>
            <person name="Quentin Y."/>
            <person name="Noirot P."/>
            <person name="Filloux A."/>
            <person name="Mejean V."/>
            <person name="Dubow M.S."/>
            <person name="Barras F."/>
            <person name="Barbe V."/>
            <person name="Weissenbach J."/>
            <person name="Mihalcescu I."/>
            <person name="Vermeglio A."/>
            <person name="Achouak W."/>
            <person name="Heulin T."/>
        </authorList>
    </citation>
    <scope>NUCLEOTIDE SEQUENCE [LARGE SCALE GENOMIC DNA]</scope>
    <source>
        <strain evidence="3">ATCC BAA-407 / DSM 14655 / LMG 21543 / TTB310</strain>
    </source>
</reference>
<organism evidence="2 3">
    <name type="scientific">Ramlibacter tataouinensis (strain ATCC BAA-407 / DSM 14655 / LMG 21543 / TTB310)</name>
    <dbReference type="NCBI Taxonomy" id="365046"/>
    <lineage>
        <taxon>Bacteria</taxon>
        <taxon>Pseudomonadati</taxon>
        <taxon>Pseudomonadota</taxon>
        <taxon>Betaproteobacteria</taxon>
        <taxon>Burkholderiales</taxon>
        <taxon>Comamonadaceae</taxon>
        <taxon>Ramlibacter</taxon>
    </lineage>
</organism>
<feature type="signal peptide" evidence="1">
    <location>
        <begin position="1"/>
        <end position="21"/>
    </location>
</feature>
<dbReference type="EMBL" id="CP000245">
    <property type="protein sequence ID" value="AEG93129.1"/>
    <property type="molecule type" value="Genomic_DNA"/>
</dbReference>
<dbReference type="Pfam" id="PF12974">
    <property type="entry name" value="Phosphonate-bd"/>
    <property type="match status" value="1"/>
</dbReference>
<keyword evidence="1" id="KW-0732">Signal</keyword>
<name>F5XYF3_RAMTT</name>
<protein>
    <submittedName>
        <fullName evidence="2">Uncharacterized protein</fullName>
    </submittedName>
</protein>
<evidence type="ECO:0000313" key="2">
    <source>
        <dbReference type="EMBL" id="AEG93129.1"/>
    </source>
</evidence>
<accession>F5XYF3</accession>
<sequence length="277" mass="30477">MKRRTLCSWSLGALLAPMSWAQQTNGAVRKPGPNWRLLINEAVTGETNIFVLTNRYQGLADYISAQPKGRAIGIEPVVDIRRFMSLAQGGSKPDLVFGKSVNQMAKLVRDSGYQPVVRRSDEYKAAFIVGKGVNVKSLAEVKGEKIIMPDEYAATTAVAKAELRRQNVTNPRIIHVRYQEAVAQQVQAGLADVGVVNPSTAKKWAEQGGRVLAETRPVANWSLLASPSMPAEEVNALRDALIGMNKQAPTVLASLGFKEWARADRKEYLELLDYTKE</sequence>
<dbReference type="OrthoDB" id="8885288at2"/>
<reference evidence="3" key="1">
    <citation type="submission" date="2006-01" db="EMBL/GenBank/DDBJ databases">
        <title>Genome of the cyst-dividing bacterium Ramlibacter tataouinensis.</title>
        <authorList>
            <person name="Barakat M."/>
            <person name="Ortet P."/>
            <person name="De Luca G."/>
            <person name="Jourlin-Castelli C."/>
            <person name="Ansaldi M."/>
            <person name="Py B."/>
            <person name="Fichant G."/>
            <person name="Coutinho P."/>
            <person name="Voulhoux R."/>
            <person name="Bastien O."/>
            <person name="Roy S."/>
            <person name="Marechal E."/>
            <person name="Henrissat B."/>
            <person name="Quentin Y."/>
            <person name="Noirot P."/>
            <person name="Filloux A."/>
            <person name="Mejean V."/>
            <person name="DuBow M."/>
            <person name="Barras F."/>
            <person name="Heulin T."/>
        </authorList>
    </citation>
    <scope>NUCLEOTIDE SEQUENCE [LARGE SCALE GENOMIC DNA]</scope>
    <source>
        <strain evidence="3">ATCC BAA-407 / DSM 14655 / LMG 21543 / TTB310</strain>
    </source>
</reference>
<dbReference type="SUPFAM" id="SSF53850">
    <property type="entry name" value="Periplasmic binding protein-like II"/>
    <property type="match status" value="1"/>
</dbReference>
<proteinExistence type="predicted"/>
<dbReference type="HOGENOM" id="CLU_979600_0_0_4"/>